<feature type="region of interest" description="Disordered" evidence="4">
    <location>
        <begin position="824"/>
        <end position="884"/>
    </location>
</feature>
<dbReference type="PANTHER" id="PTHR19862">
    <property type="entry name" value="WD REPEAT-CONTAINING PROTEIN 48"/>
    <property type="match status" value="1"/>
</dbReference>
<dbReference type="EMBL" id="CAEFZW010000010">
    <property type="protein sequence ID" value="CAB4256620.1"/>
    <property type="molecule type" value="Genomic_DNA"/>
</dbReference>
<sequence length="1078" mass="121707">MTSLTVSYGLISPQSPDKKNAHILPISRILHPKLTDDYYLTTSRDGSIVLHPSIHGRTPTRFQIHSDWVSDIIEINQHSYITTSHDFSIVHVTVYKDPNNDGDWLSTIKIIGNHKDYIKCISYIPKHDLFVTGSLDCTLKVWKVIYSMGNHEPSFELYHTFTTGAGSIYTLTTLRQSHQSGFDLVAGDCNGDLWFCSAVDKREIRRIKEAHETNIKVIKLIDDESKLISTCSNGVVHVWDIHDITQLNRIKSWKWNCSIWCIDGNFSSNLLVGDSLGNINRFDFTDLNNIVIQSIFNSKEYLVKYDSTIMQNDEEDKHLGILDLKLLNESNIYFSYCSDSNLNCLNLKQNTLSIEKGGFALTRSSLLTNRRHVITENTQGKIQRWDIVSCELINTFPRDEGTFDEIVVKYTSKEILSHWCAVTVKVGMLFVKIGPKFSNTELYGSALQEYYVTNDIKLNSDDRYNIGKIVVNSLFNDFMEYEQRKDEIFRKALVNKKKDHDEKFITTTATTTGNTGTNSALKGNSANGGSNTPKTKEKFMKISGFGKLGSSISIGNGNKNNETPFVSAPTTPLDKEKQYFLNESNNATSHLPPKTAPAAMTNDNNNNSRDETDKQEIVNPVPVLSKNSSGRAQSSGSLLSRKFKSFRLTKNDSNVSSGGDSKHATSDEEEKMIDQANLSIDSDIPEEKTIWNTSYDPSADIRGESPFNSHKSSEYQNPVYTKLADESKAKSRAHSTSILNLPSTVSNTTVPVRTEKKQQFMDDLITEFHNTYVEQYTSNLTSLKLLTRKMPDTLIKRDPTSPIVNIRLATLIVVHSWEEDVSGGSVLSSSILPPSSKRRRNSGNNSSKSSLVSSQSDNQDPLTGKGTMKRGGTNTNSDGHDYYNDFTINEPEIGDDELHMTPSKKELYEHLERDLPYWFAKKLCNDIRMVDDQQPKLTFVLQPWLNAEQEAHQASLDPDETVKTEQKHYMLKFGKSKGTGMTDLPKISDMNARLTAPGMIKVKKIKFYVIDRFEAKTAEMKAKTDPSEWLEILCKGQVLDNDMTLSTVRTLYWKSQGEIILNYRRKVDGSVLTMNKDK</sequence>
<dbReference type="Pfam" id="PF00400">
    <property type="entry name" value="WD40"/>
    <property type="match status" value="1"/>
</dbReference>
<comment type="caution">
    <text evidence="5">The sequence shown here is derived from an EMBL/GenBank/DDBJ whole genome shotgun (WGS) entry which is preliminary data.</text>
</comment>
<feature type="region of interest" description="Disordered" evidence="4">
    <location>
        <begin position="585"/>
        <end position="638"/>
    </location>
</feature>
<evidence type="ECO:0000256" key="1">
    <source>
        <dbReference type="ARBA" id="ARBA00022574"/>
    </source>
</evidence>
<dbReference type="AlphaFoldDB" id="A0A8H2VJT1"/>
<dbReference type="PROSITE" id="PS50082">
    <property type="entry name" value="WD_REPEATS_2"/>
    <property type="match status" value="2"/>
</dbReference>
<feature type="region of interest" description="Disordered" evidence="4">
    <location>
        <begin position="509"/>
        <end position="536"/>
    </location>
</feature>
<evidence type="ECO:0000256" key="3">
    <source>
        <dbReference type="PROSITE-ProRule" id="PRU00221"/>
    </source>
</evidence>
<protein>
    <submittedName>
        <fullName evidence="5">Uncharacterized protein</fullName>
    </submittedName>
</protein>
<dbReference type="InterPro" id="IPR001680">
    <property type="entry name" value="WD40_rpt"/>
</dbReference>
<dbReference type="PROSITE" id="PS00678">
    <property type="entry name" value="WD_REPEATS_1"/>
    <property type="match status" value="1"/>
</dbReference>
<organism evidence="5 6">
    <name type="scientific">Maudiozyma barnettii</name>
    <dbReference type="NCBI Taxonomy" id="61262"/>
    <lineage>
        <taxon>Eukaryota</taxon>
        <taxon>Fungi</taxon>
        <taxon>Dikarya</taxon>
        <taxon>Ascomycota</taxon>
        <taxon>Saccharomycotina</taxon>
        <taxon>Saccharomycetes</taxon>
        <taxon>Saccharomycetales</taxon>
        <taxon>Saccharomycetaceae</taxon>
        <taxon>Maudiozyma</taxon>
    </lineage>
</organism>
<dbReference type="Proteomes" id="UP000644660">
    <property type="component" value="Unassembled WGS sequence"/>
</dbReference>
<dbReference type="InterPro" id="IPR019775">
    <property type="entry name" value="WD40_repeat_CS"/>
</dbReference>
<evidence type="ECO:0000256" key="2">
    <source>
        <dbReference type="ARBA" id="ARBA00022737"/>
    </source>
</evidence>
<evidence type="ECO:0000256" key="4">
    <source>
        <dbReference type="SAM" id="MobiDB-lite"/>
    </source>
</evidence>
<feature type="repeat" description="WD" evidence="3">
    <location>
        <begin position="208"/>
        <end position="249"/>
    </location>
</feature>
<proteinExistence type="predicted"/>
<dbReference type="OrthoDB" id="2421129at2759"/>
<feature type="compositionally biased region" description="Low complexity" evidence="4">
    <location>
        <begin position="509"/>
        <end position="518"/>
    </location>
</feature>
<feature type="compositionally biased region" description="Low complexity" evidence="4">
    <location>
        <begin position="824"/>
        <end position="835"/>
    </location>
</feature>
<feature type="compositionally biased region" description="Polar residues" evidence="4">
    <location>
        <begin position="519"/>
        <end position="533"/>
    </location>
</feature>
<reference evidence="5 6" key="1">
    <citation type="submission" date="2020-05" db="EMBL/GenBank/DDBJ databases">
        <authorList>
            <person name="Casaregola S."/>
            <person name="Devillers H."/>
            <person name="Grondin C."/>
        </authorList>
    </citation>
    <scope>NUCLEOTIDE SEQUENCE [LARGE SCALE GENOMIC DNA]</scope>
    <source>
        <strain evidence="5 6">CLIB 1767</strain>
    </source>
</reference>
<keyword evidence="6" id="KW-1185">Reference proteome</keyword>
<evidence type="ECO:0000313" key="6">
    <source>
        <dbReference type="Proteomes" id="UP000644660"/>
    </source>
</evidence>
<dbReference type="InterPro" id="IPR036322">
    <property type="entry name" value="WD40_repeat_dom_sf"/>
</dbReference>
<keyword evidence="1 3" id="KW-0853">WD repeat</keyword>
<dbReference type="GO" id="GO:0000724">
    <property type="term" value="P:double-strand break repair via homologous recombination"/>
    <property type="evidence" value="ECO:0007669"/>
    <property type="project" value="TreeGrafter"/>
</dbReference>
<evidence type="ECO:0000313" key="5">
    <source>
        <dbReference type="EMBL" id="CAB4256620.1"/>
    </source>
</evidence>
<dbReference type="GO" id="GO:0043130">
    <property type="term" value="F:ubiquitin binding"/>
    <property type="evidence" value="ECO:0007669"/>
    <property type="project" value="TreeGrafter"/>
</dbReference>
<dbReference type="Gene3D" id="2.130.10.10">
    <property type="entry name" value="YVTN repeat-like/Quinoprotein amine dehydrogenase"/>
    <property type="match status" value="2"/>
</dbReference>
<keyword evidence="2" id="KW-0677">Repeat</keyword>
<accession>A0A8H2VJT1</accession>
<dbReference type="SUPFAM" id="SSF50978">
    <property type="entry name" value="WD40 repeat-like"/>
    <property type="match status" value="2"/>
</dbReference>
<dbReference type="Pfam" id="PF11816">
    <property type="entry name" value="DUF3337"/>
    <property type="match status" value="1"/>
</dbReference>
<dbReference type="InterPro" id="IPR051246">
    <property type="entry name" value="WDR48"/>
</dbReference>
<dbReference type="InterPro" id="IPR021772">
    <property type="entry name" value="WDR48/Bun107"/>
</dbReference>
<feature type="compositionally biased region" description="Polar residues" evidence="4">
    <location>
        <begin position="625"/>
        <end position="638"/>
    </location>
</feature>
<dbReference type="PANTHER" id="PTHR19862:SF14">
    <property type="entry name" value="WD REPEAT-CONTAINING PROTEIN 48"/>
    <property type="match status" value="1"/>
</dbReference>
<dbReference type="PROSITE" id="PS50294">
    <property type="entry name" value="WD_REPEATS_REGION"/>
    <property type="match status" value="1"/>
</dbReference>
<feature type="compositionally biased region" description="Low complexity" evidence="4">
    <location>
        <begin position="842"/>
        <end position="856"/>
    </location>
</feature>
<feature type="repeat" description="WD" evidence="3">
    <location>
        <begin position="111"/>
        <end position="144"/>
    </location>
</feature>
<gene>
    <name evidence="5" type="ORF">KABA2_10S03388</name>
</gene>
<dbReference type="RefSeq" id="XP_041408464.1">
    <property type="nucleotide sequence ID" value="XM_041552530.1"/>
</dbReference>
<dbReference type="InterPro" id="IPR015943">
    <property type="entry name" value="WD40/YVTN_repeat-like_dom_sf"/>
</dbReference>
<dbReference type="CDD" id="cd17041">
    <property type="entry name" value="Ubl_WDR48"/>
    <property type="match status" value="1"/>
</dbReference>
<dbReference type="SMART" id="SM00320">
    <property type="entry name" value="WD40"/>
    <property type="match status" value="2"/>
</dbReference>
<dbReference type="GeneID" id="64859709"/>
<feature type="region of interest" description="Disordered" evidence="4">
    <location>
        <begin position="650"/>
        <end position="669"/>
    </location>
</feature>
<name>A0A8H2VJT1_9SACH</name>